<name>A0AAV0GQ58_9ROSI</name>
<accession>A0AAV0GQ58</accession>
<feature type="region of interest" description="Disordered" evidence="1">
    <location>
        <begin position="1"/>
        <end position="36"/>
    </location>
</feature>
<evidence type="ECO:0000313" key="3">
    <source>
        <dbReference type="Proteomes" id="UP001154282"/>
    </source>
</evidence>
<dbReference type="Proteomes" id="UP001154282">
    <property type="component" value="Unassembled WGS sequence"/>
</dbReference>
<comment type="caution">
    <text evidence="2">The sequence shown here is derived from an EMBL/GenBank/DDBJ whole genome shotgun (WGS) entry which is preliminary data.</text>
</comment>
<dbReference type="AlphaFoldDB" id="A0AAV0GQ58"/>
<evidence type="ECO:0000313" key="2">
    <source>
        <dbReference type="EMBL" id="CAI0375137.1"/>
    </source>
</evidence>
<proteinExistence type="predicted"/>
<organism evidence="2 3">
    <name type="scientific">Linum tenue</name>
    <dbReference type="NCBI Taxonomy" id="586396"/>
    <lineage>
        <taxon>Eukaryota</taxon>
        <taxon>Viridiplantae</taxon>
        <taxon>Streptophyta</taxon>
        <taxon>Embryophyta</taxon>
        <taxon>Tracheophyta</taxon>
        <taxon>Spermatophyta</taxon>
        <taxon>Magnoliopsida</taxon>
        <taxon>eudicotyledons</taxon>
        <taxon>Gunneridae</taxon>
        <taxon>Pentapetalae</taxon>
        <taxon>rosids</taxon>
        <taxon>fabids</taxon>
        <taxon>Malpighiales</taxon>
        <taxon>Linaceae</taxon>
        <taxon>Linum</taxon>
    </lineage>
</organism>
<dbReference type="EMBL" id="CAMGYJ010000002">
    <property type="protein sequence ID" value="CAI0375137.1"/>
    <property type="molecule type" value="Genomic_DNA"/>
</dbReference>
<sequence>MTISLFESRQIGEQIFPPPRNRQTTRSNEGESHGRAEVDLRRLRDRIASKRLAVAGMWKRLEMQLLFICYFSPQASVDYGMAKGLEMQLVFI</sequence>
<feature type="non-terminal residue" evidence="2">
    <location>
        <position position="92"/>
    </location>
</feature>
<evidence type="ECO:0000256" key="1">
    <source>
        <dbReference type="SAM" id="MobiDB-lite"/>
    </source>
</evidence>
<keyword evidence="3" id="KW-1185">Reference proteome</keyword>
<reference evidence="2" key="1">
    <citation type="submission" date="2022-08" db="EMBL/GenBank/DDBJ databases">
        <authorList>
            <person name="Gutierrez-Valencia J."/>
        </authorList>
    </citation>
    <scope>NUCLEOTIDE SEQUENCE</scope>
</reference>
<protein>
    <submittedName>
        <fullName evidence="2">Uncharacterized protein</fullName>
    </submittedName>
</protein>
<gene>
    <name evidence="2" type="ORF">LITE_LOCUS475</name>
</gene>